<dbReference type="PROSITE" id="PS50097">
    <property type="entry name" value="BTB"/>
    <property type="match status" value="1"/>
</dbReference>
<feature type="non-terminal residue" evidence="3">
    <location>
        <position position="1"/>
    </location>
</feature>
<name>A0AAN4ZHC3_9BILA</name>
<keyword evidence="5" id="KW-1185">Reference proteome</keyword>
<evidence type="ECO:0000313" key="2">
    <source>
        <dbReference type="EMBL" id="GMR38442.1"/>
    </source>
</evidence>
<feature type="non-terminal residue" evidence="3">
    <location>
        <position position="122"/>
    </location>
</feature>
<feature type="domain" description="BTB" evidence="1">
    <location>
        <begin position="76"/>
        <end position="122"/>
    </location>
</feature>
<accession>A0AAN4ZHC3</accession>
<dbReference type="AlphaFoldDB" id="A0AAN4ZHC3"/>
<evidence type="ECO:0000313" key="5">
    <source>
        <dbReference type="Proteomes" id="UP001328107"/>
    </source>
</evidence>
<comment type="caution">
    <text evidence="3">The sequence shown here is derived from an EMBL/GenBank/DDBJ whole genome shotgun (WGS) entry which is preliminary data.</text>
</comment>
<evidence type="ECO:0000259" key="1">
    <source>
        <dbReference type="PROSITE" id="PS50097"/>
    </source>
</evidence>
<dbReference type="Pfam" id="PF00651">
    <property type="entry name" value="BTB"/>
    <property type="match status" value="1"/>
</dbReference>
<proteinExistence type="predicted"/>
<dbReference type="EMBL" id="BTRK01000002">
    <property type="protein sequence ID" value="GMR38443.1"/>
    <property type="molecule type" value="Genomic_DNA"/>
</dbReference>
<evidence type="ECO:0000313" key="3">
    <source>
        <dbReference type="EMBL" id="GMR38443.1"/>
    </source>
</evidence>
<dbReference type="EMBL" id="BTRK01000002">
    <property type="protein sequence ID" value="GMR38449.1"/>
    <property type="molecule type" value="Genomic_DNA"/>
</dbReference>
<reference evidence="3" key="2">
    <citation type="submission" date="2023-06" db="EMBL/GenBank/DDBJ databases">
        <title>Genome assembly of Pristionchus species.</title>
        <authorList>
            <person name="Yoshida K."/>
            <person name="Sommer R.J."/>
        </authorList>
    </citation>
    <scope>NUCLEOTIDE SEQUENCE</scope>
    <source>
        <strain evidence="3 5">RS5460</strain>
    </source>
</reference>
<sequence length="122" mass="13965">YSTNPYPIKKQFKFSLDSNNRKGLTQCVCVAKDKRTNAREYFDAPIVIMKTRILLTKVTGVRRNQLIDFTSPSLLSDAILIVEEKEVHVNKKYLSNVSSIFHAMFDPDSTGNRHVLIGVKYQ</sequence>
<protein>
    <recommendedName>
        <fullName evidence="1">BTB domain-containing protein</fullName>
    </recommendedName>
</protein>
<organism evidence="3 5">
    <name type="scientific">Pristionchus mayeri</name>
    <dbReference type="NCBI Taxonomy" id="1317129"/>
    <lineage>
        <taxon>Eukaryota</taxon>
        <taxon>Metazoa</taxon>
        <taxon>Ecdysozoa</taxon>
        <taxon>Nematoda</taxon>
        <taxon>Chromadorea</taxon>
        <taxon>Rhabditida</taxon>
        <taxon>Rhabditina</taxon>
        <taxon>Diplogasteromorpha</taxon>
        <taxon>Diplogasteroidea</taxon>
        <taxon>Neodiplogasteridae</taxon>
        <taxon>Pristionchus</taxon>
    </lineage>
</organism>
<reference evidence="5" key="1">
    <citation type="submission" date="2022-10" db="EMBL/GenBank/DDBJ databases">
        <title>Genome assembly of Pristionchus species.</title>
        <authorList>
            <person name="Yoshida K."/>
            <person name="Sommer R.J."/>
        </authorList>
    </citation>
    <scope>NUCLEOTIDE SEQUENCE [LARGE SCALE GENOMIC DNA]</scope>
    <source>
        <strain evidence="5">RS5460</strain>
    </source>
</reference>
<dbReference type="PANTHER" id="PTHR47022:SF1">
    <property type="entry name" value="BTB AND MATH DOMAIN-CONTAINING PROTEIN 36-RELATED"/>
    <property type="match status" value="1"/>
</dbReference>
<gene>
    <name evidence="2" type="ORF">PMAYCL1PPCAC_08637</name>
    <name evidence="3" type="ORF">PMAYCL1PPCAC_08638</name>
    <name evidence="4" type="ORF">PMAYCL1PPCAC_08644</name>
</gene>
<dbReference type="SUPFAM" id="SSF54695">
    <property type="entry name" value="POZ domain"/>
    <property type="match status" value="1"/>
</dbReference>
<dbReference type="EMBL" id="BTRK01000002">
    <property type="protein sequence ID" value="GMR38442.1"/>
    <property type="molecule type" value="Genomic_DNA"/>
</dbReference>
<dbReference type="InterPro" id="IPR000210">
    <property type="entry name" value="BTB/POZ_dom"/>
</dbReference>
<dbReference type="InterPro" id="IPR011333">
    <property type="entry name" value="SKP1/BTB/POZ_sf"/>
</dbReference>
<dbReference type="PANTHER" id="PTHR47022">
    <property type="entry name" value="BTB AND MATH DOMAIN-CONTAINING PROTEIN 36-RELATED"/>
    <property type="match status" value="1"/>
</dbReference>
<dbReference type="Gene3D" id="3.30.710.10">
    <property type="entry name" value="Potassium Channel Kv1.1, Chain A"/>
    <property type="match status" value="1"/>
</dbReference>
<dbReference type="Proteomes" id="UP001328107">
    <property type="component" value="Unassembled WGS sequence"/>
</dbReference>
<evidence type="ECO:0000313" key="4">
    <source>
        <dbReference type="EMBL" id="GMR38449.1"/>
    </source>
</evidence>